<evidence type="ECO:0000256" key="6">
    <source>
        <dbReference type="ARBA" id="ARBA00023180"/>
    </source>
</evidence>
<feature type="domain" description="SSD" evidence="8">
    <location>
        <begin position="240"/>
        <end position="396"/>
    </location>
</feature>
<dbReference type="PROSITE" id="PS50156">
    <property type="entry name" value="SSD"/>
    <property type="match status" value="1"/>
</dbReference>
<dbReference type="AlphaFoldDB" id="A0A9P1IF56"/>
<dbReference type="GO" id="GO:0030659">
    <property type="term" value="C:cytoplasmic vesicle membrane"/>
    <property type="evidence" value="ECO:0007669"/>
    <property type="project" value="TreeGrafter"/>
</dbReference>
<keyword evidence="4 7" id="KW-1133">Transmembrane helix</keyword>
<gene>
    <name evidence="9" type="ORF">CAMP_LOCUS6127</name>
</gene>
<comment type="similarity">
    <text evidence="2">Belongs to the patched family.</text>
</comment>
<proteinExistence type="inferred from homology"/>
<evidence type="ECO:0000313" key="10">
    <source>
        <dbReference type="Proteomes" id="UP001152747"/>
    </source>
</evidence>
<comment type="caution">
    <text evidence="9">The sequence shown here is derived from an EMBL/GenBank/DDBJ whole genome shotgun (WGS) entry which is preliminary data.</text>
</comment>
<keyword evidence="5 7" id="KW-0472">Membrane</keyword>
<evidence type="ECO:0000256" key="5">
    <source>
        <dbReference type="ARBA" id="ARBA00023136"/>
    </source>
</evidence>
<dbReference type="InterPro" id="IPR051697">
    <property type="entry name" value="Patched_domain-protein"/>
</dbReference>
<name>A0A9P1IF56_9PELO</name>
<feature type="transmembrane region" description="Helical" evidence="7">
    <location>
        <begin position="742"/>
        <end position="764"/>
    </location>
</feature>
<feature type="transmembrane region" description="Helical" evidence="7">
    <location>
        <begin position="12"/>
        <end position="31"/>
    </location>
</feature>
<keyword evidence="10" id="KW-1185">Reference proteome</keyword>
<dbReference type="Proteomes" id="UP001152747">
    <property type="component" value="Unassembled WGS sequence"/>
</dbReference>
<evidence type="ECO:0000256" key="7">
    <source>
        <dbReference type="SAM" id="Phobius"/>
    </source>
</evidence>
<feature type="transmembrane region" description="Helical" evidence="7">
    <location>
        <begin position="770"/>
        <end position="793"/>
    </location>
</feature>
<feature type="transmembrane region" description="Helical" evidence="7">
    <location>
        <begin position="297"/>
        <end position="322"/>
    </location>
</feature>
<dbReference type="SUPFAM" id="SSF82866">
    <property type="entry name" value="Multidrug efflux transporter AcrB transmembrane domain"/>
    <property type="match status" value="2"/>
</dbReference>
<feature type="transmembrane region" description="Helical" evidence="7">
    <location>
        <begin position="427"/>
        <end position="451"/>
    </location>
</feature>
<accession>A0A9P1IF56</accession>
<feature type="transmembrane region" description="Helical" evidence="7">
    <location>
        <begin position="269"/>
        <end position="291"/>
    </location>
</feature>
<reference evidence="9" key="1">
    <citation type="submission" date="2022-11" db="EMBL/GenBank/DDBJ databases">
        <authorList>
            <person name="Kikuchi T."/>
        </authorList>
    </citation>
    <scope>NUCLEOTIDE SEQUENCE</scope>
    <source>
        <strain evidence="9">PS1010</strain>
    </source>
</reference>
<dbReference type="PANTHER" id="PTHR10796:SF94">
    <property type="entry name" value="SSD DOMAIN-CONTAINING PROTEIN"/>
    <property type="match status" value="1"/>
</dbReference>
<evidence type="ECO:0000313" key="9">
    <source>
        <dbReference type="EMBL" id="CAI5443490.1"/>
    </source>
</evidence>
<dbReference type="GO" id="GO:0005886">
    <property type="term" value="C:plasma membrane"/>
    <property type="evidence" value="ECO:0007669"/>
    <property type="project" value="TreeGrafter"/>
</dbReference>
<evidence type="ECO:0000256" key="3">
    <source>
        <dbReference type="ARBA" id="ARBA00022692"/>
    </source>
</evidence>
<dbReference type="Gene3D" id="1.20.1640.10">
    <property type="entry name" value="Multidrug efflux transporter AcrB transmembrane domain"/>
    <property type="match status" value="2"/>
</dbReference>
<comment type="subcellular location">
    <subcellularLocation>
        <location evidence="1">Membrane</location>
        <topology evidence="1">Multi-pass membrane protein</topology>
    </subcellularLocation>
</comment>
<dbReference type="GO" id="GO:0018996">
    <property type="term" value="P:molting cycle, collagen and cuticulin-based cuticle"/>
    <property type="evidence" value="ECO:0007669"/>
    <property type="project" value="TreeGrafter"/>
</dbReference>
<dbReference type="EMBL" id="CANHGI010000002">
    <property type="protein sequence ID" value="CAI5443490.1"/>
    <property type="molecule type" value="Genomic_DNA"/>
</dbReference>
<evidence type="ECO:0000256" key="2">
    <source>
        <dbReference type="ARBA" id="ARBA00005585"/>
    </source>
</evidence>
<keyword evidence="6" id="KW-0325">Glycoprotein</keyword>
<dbReference type="Pfam" id="PF02460">
    <property type="entry name" value="Patched"/>
    <property type="match status" value="1"/>
</dbReference>
<evidence type="ECO:0000256" key="1">
    <source>
        <dbReference type="ARBA" id="ARBA00004141"/>
    </source>
</evidence>
<feature type="transmembrane region" description="Helical" evidence="7">
    <location>
        <begin position="368"/>
        <end position="391"/>
    </location>
</feature>
<dbReference type="InterPro" id="IPR000731">
    <property type="entry name" value="SSD"/>
</dbReference>
<dbReference type="InterPro" id="IPR003392">
    <property type="entry name" value="PTHD_SSD"/>
</dbReference>
<dbReference type="OrthoDB" id="6510177at2759"/>
<dbReference type="FunFam" id="1.20.1640.10:FF:000035">
    <property type="entry name" value="PaTched Related family"/>
    <property type="match status" value="1"/>
</dbReference>
<protein>
    <recommendedName>
        <fullName evidence="8">SSD domain-containing protein</fullName>
    </recommendedName>
</protein>
<keyword evidence="3 7" id="KW-0812">Transmembrane</keyword>
<evidence type="ECO:0000259" key="8">
    <source>
        <dbReference type="PROSITE" id="PS50156"/>
    </source>
</evidence>
<sequence length="815" mass="92793">MISYVLGNYPKSTLILVLLFLAPLLSYFLIYPLEIECDVRRGFANKNGRAVKELARFSNFYNISVGGLEIWGVLVRNKTPDSNLEISRQVLDEVDRLHKFVWNYETDFKGHTVRFEDVAGTDINYIFNYYRKLLDFEWLSEVNLTWPIANAFGNEFYLGSQFFGVNEGLEVEPPTPMRTAKFIALWYMSKAETFERKQHLQQIQLGIFEASDSNFSQLFDFEMFGDQVANAEMLRGTLITVKLFIIGGLLMITFMALTFHNLTNLSKLLLILGAIGSPLAATGATFALLGWLDHPFNSIMCITPFLILGIGVDDAFLLLNCWRKYKTLQNREHRLARVVQEISPSMAITSLTNTMAFGVGYLSPTPQMSSFCLATSLAIVFDFLFEFLIFVPTMVMFYDSKEEKGDLEVQEKTPESRVTWKSYTSALLSPLGVFLSVSLYLVTLSVTYYGVSTIETTFDPSKTFPSDSKLVKSLESFNYIQQEYTPLNFLSKVPNLQNPADTENFETMLHELETRPGCLGAKTSHNIYRDYLMFWEGKRANESEYGTNGSWDYLGEFLRTRELADRNTIKWTVDGNETKVELINFVVVCRGEPSWGTRAISIENTRNIIDRYPQFETSLFDYDATIYDLIITVKSELFKSLAITFTCMTLACFFIMPSFLAPTIASLATVSISFCLLGFLSIWGQNLDPVTMIDVIMAIGFSVDYSAHVCYHFYCARRKCQMRPVAKKEVIEQVLTDIGRPVIEASITTLLCMAPLFMVPVYMIRSFAKTVTLVTTFGLLHGLIFLPVVLYFIPSENRRPRQNTLTTVPLVQEKH</sequence>
<feature type="transmembrane region" description="Helical" evidence="7">
    <location>
        <begin position="243"/>
        <end position="262"/>
    </location>
</feature>
<organism evidence="9 10">
    <name type="scientific">Caenorhabditis angaria</name>
    <dbReference type="NCBI Taxonomy" id="860376"/>
    <lineage>
        <taxon>Eukaryota</taxon>
        <taxon>Metazoa</taxon>
        <taxon>Ecdysozoa</taxon>
        <taxon>Nematoda</taxon>
        <taxon>Chromadorea</taxon>
        <taxon>Rhabditida</taxon>
        <taxon>Rhabditina</taxon>
        <taxon>Rhabditomorpha</taxon>
        <taxon>Rhabditoidea</taxon>
        <taxon>Rhabditidae</taxon>
        <taxon>Peloderinae</taxon>
        <taxon>Caenorhabditis</taxon>
    </lineage>
</organism>
<evidence type="ECO:0000256" key="4">
    <source>
        <dbReference type="ARBA" id="ARBA00022989"/>
    </source>
</evidence>
<dbReference type="GO" id="GO:0006897">
    <property type="term" value="P:endocytosis"/>
    <property type="evidence" value="ECO:0007669"/>
    <property type="project" value="TreeGrafter"/>
</dbReference>
<dbReference type="PANTHER" id="PTHR10796">
    <property type="entry name" value="PATCHED-RELATED"/>
    <property type="match status" value="1"/>
</dbReference>
<feature type="transmembrane region" description="Helical" evidence="7">
    <location>
        <begin position="695"/>
        <end position="714"/>
    </location>
</feature>